<feature type="non-terminal residue" evidence="9">
    <location>
        <position position="523"/>
    </location>
</feature>
<keyword evidence="1 5" id="KW-0547">Nucleotide-binding</keyword>
<dbReference type="PROSITE" id="PS51194">
    <property type="entry name" value="HELICASE_CTER"/>
    <property type="match status" value="1"/>
</dbReference>
<evidence type="ECO:0000256" key="1">
    <source>
        <dbReference type="ARBA" id="ARBA00022741"/>
    </source>
</evidence>
<comment type="similarity">
    <text evidence="5">Belongs to the DEAD box helicase family.</text>
</comment>
<protein>
    <recommendedName>
        <fullName evidence="5">ATP-dependent RNA helicase</fullName>
        <ecNumber evidence="5">3.6.4.13</ecNumber>
    </recommendedName>
</protein>
<dbReference type="CDD" id="cd18787">
    <property type="entry name" value="SF2_C_DEAD"/>
    <property type="match status" value="1"/>
</dbReference>
<dbReference type="Pfam" id="PF00270">
    <property type="entry name" value="DEAD"/>
    <property type="match status" value="1"/>
</dbReference>
<evidence type="ECO:0000259" key="8">
    <source>
        <dbReference type="PROSITE" id="PS51194"/>
    </source>
</evidence>
<evidence type="ECO:0000256" key="6">
    <source>
        <dbReference type="SAM" id="MobiDB-lite"/>
    </source>
</evidence>
<dbReference type="PANTHER" id="PTHR24031">
    <property type="entry name" value="RNA HELICASE"/>
    <property type="match status" value="1"/>
</dbReference>
<feature type="domain" description="Helicase ATP-binding" evidence="7">
    <location>
        <begin position="77"/>
        <end position="259"/>
    </location>
</feature>
<evidence type="ECO:0000313" key="9">
    <source>
        <dbReference type="EMBL" id="KOO33436.1"/>
    </source>
</evidence>
<dbReference type="EC" id="3.6.4.13" evidence="5"/>
<keyword evidence="10" id="KW-1185">Reference proteome</keyword>
<evidence type="ECO:0000256" key="5">
    <source>
        <dbReference type="RuleBase" id="RU365068"/>
    </source>
</evidence>
<dbReference type="SMART" id="SM00487">
    <property type="entry name" value="DEXDc"/>
    <property type="match status" value="1"/>
</dbReference>
<name>A0A0M0K3J2_9EUKA</name>
<dbReference type="SUPFAM" id="SSF52540">
    <property type="entry name" value="P-loop containing nucleoside triphosphate hydrolases"/>
    <property type="match status" value="2"/>
</dbReference>
<evidence type="ECO:0000313" key="10">
    <source>
        <dbReference type="Proteomes" id="UP000037460"/>
    </source>
</evidence>
<dbReference type="Pfam" id="PF00271">
    <property type="entry name" value="Helicase_C"/>
    <property type="match status" value="1"/>
</dbReference>
<dbReference type="GO" id="GO:0003724">
    <property type="term" value="F:RNA helicase activity"/>
    <property type="evidence" value="ECO:0007669"/>
    <property type="project" value="UniProtKB-EC"/>
</dbReference>
<feature type="compositionally biased region" description="Pro residues" evidence="6">
    <location>
        <begin position="1"/>
        <end position="11"/>
    </location>
</feature>
<dbReference type="AlphaFoldDB" id="A0A0M0K3J2"/>
<dbReference type="GO" id="GO:0016787">
    <property type="term" value="F:hydrolase activity"/>
    <property type="evidence" value="ECO:0007669"/>
    <property type="project" value="UniProtKB-KW"/>
</dbReference>
<dbReference type="InterPro" id="IPR014001">
    <property type="entry name" value="Helicase_ATP-bd"/>
</dbReference>
<dbReference type="EMBL" id="JWZX01001520">
    <property type="protein sequence ID" value="KOO33436.1"/>
    <property type="molecule type" value="Genomic_DNA"/>
</dbReference>
<evidence type="ECO:0000256" key="4">
    <source>
        <dbReference type="ARBA" id="ARBA00022884"/>
    </source>
</evidence>
<dbReference type="InterPro" id="IPR001650">
    <property type="entry name" value="Helicase_C-like"/>
</dbReference>
<dbReference type="OrthoDB" id="193716at2759"/>
<evidence type="ECO:0000256" key="2">
    <source>
        <dbReference type="ARBA" id="ARBA00022801"/>
    </source>
</evidence>
<feature type="domain" description="Helicase C-terminal" evidence="8">
    <location>
        <begin position="290"/>
        <end position="455"/>
    </location>
</feature>
<keyword evidence="5" id="KW-0347">Helicase</keyword>
<proteinExistence type="inferred from homology"/>
<organism evidence="9 10">
    <name type="scientific">Chrysochromulina tobinii</name>
    <dbReference type="NCBI Taxonomy" id="1460289"/>
    <lineage>
        <taxon>Eukaryota</taxon>
        <taxon>Haptista</taxon>
        <taxon>Haptophyta</taxon>
        <taxon>Prymnesiophyceae</taxon>
        <taxon>Prymnesiales</taxon>
        <taxon>Chrysochromulinaceae</taxon>
        <taxon>Chrysochromulina</taxon>
    </lineage>
</organism>
<dbReference type="Proteomes" id="UP000037460">
    <property type="component" value="Unassembled WGS sequence"/>
</dbReference>
<comment type="domain">
    <text evidence="5">The Q motif is unique to and characteristic of the DEAD box family of RNA helicases and controls ATP binding and hydrolysis.</text>
</comment>
<feature type="region of interest" description="Disordered" evidence="6">
    <location>
        <begin position="1"/>
        <end position="35"/>
    </location>
</feature>
<dbReference type="PROSITE" id="PS51192">
    <property type="entry name" value="HELICASE_ATP_BIND_1"/>
    <property type="match status" value="1"/>
</dbReference>
<sequence>MAELPTLPPPTTARAAAGGLPPPVPPKSNPLSRTSNTTRAHLTEVTFESLQISPLTKKAIAEVMGYAVLSAVQAQTLPVILQGHDVIAKAKTGTGKTIGFLLPTIERLVNAPPAPAGAIRALAISPTRELASQIREEAEQLLTFHKPRLTSHVVFGGTNVKSDVKVLTTTPPALLVATPGRLNDLLYNHGMQPKFMNLISLMFDEADQLLEMGFRPDLTKILAALQPTAGQRQTLLFSATMPKDVLQVAQFATRQGDCQLIDTVGEEDQATHAHVPQKATVTSLATQAAELVALLQQATSAEGVGENGAYKVLVFFTTARLAQLYAELFTALGWSIIEMHSRKSQPQRTRAADLFRDGSNLIMFSSDVSARGMDYPDVTAVLQVGMPSDKAQYVHRLGRTARAGKAGGGHLLLADFEAGFLKELSDLPIEMRPPMETAATAVIQPKVDTAMRSLPPHTLECAYQAYLGFYNSYLKRLRWDREEVVRRANDFSAAVLCLPSPPALQAKTVGKMGLKGVPGLIID</sequence>
<reference evidence="10" key="1">
    <citation type="journal article" date="2015" name="PLoS Genet.">
        <title>Genome Sequence and Transcriptome Analyses of Chrysochromulina tobin: Metabolic Tools for Enhanced Algal Fitness in the Prominent Order Prymnesiales (Haptophyceae).</title>
        <authorList>
            <person name="Hovde B.T."/>
            <person name="Deodato C.R."/>
            <person name="Hunsperger H.M."/>
            <person name="Ryken S.A."/>
            <person name="Yost W."/>
            <person name="Jha R.K."/>
            <person name="Patterson J."/>
            <person name="Monnat R.J. Jr."/>
            <person name="Barlow S.B."/>
            <person name="Starkenburg S.R."/>
            <person name="Cattolico R.A."/>
        </authorList>
    </citation>
    <scope>NUCLEOTIDE SEQUENCE</scope>
    <source>
        <strain evidence="10">CCMP291</strain>
    </source>
</reference>
<keyword evidence="2 5" id="KW-0378">Hydrolase</keyword>
<comment type="function">
    <text evidence="5">RNA helicase.</text>
</comment>
<dbReference type="InterPro" id="IPR027417">
    <property type="entry name" value="P-loop_NTPase"/>
</dbReference>
<evidence type="ECO:0000259" key="7">
    <source>
        <dbReference type="PROSITE" id="PS51192"/>
    </source>
</evidence>
<keyword evidence="4 5" id="KW-0694">RNA-binding</keyword>
<comment type="catalytic activity">
    <reaction evidence="5">
        <text>ATP + H2O = ADP + phosphate + H(+)</text>
        <dbReference type="Rhea" id="RHEA:13065"/>
        <dbReference type="ChEBI" id="CHEBI:15377"/>
        <dbReference type="ChEBI" id="CHEBI:15378"/>
        <dbReference type="ChEBI" id="CHEBI:30616"/>
        <dbReference type="ChEBI" id="CHEBI:43474"/>
        <dbReference type="ChEBI" id="CHEBI:456216"/>
        <dbReference type="EC" id="3.6.4.13"/>
    </reaction>
</comment>
<dbReference type="SMART" id="SM00490">
    <property type="entry name" value="HELICc"/>
    <property type="match status" value="1"/>
</dbReference>
<comment type="caution">
    <text evidence="9">The sequence shown here is derived from an EMBL/GenBank/DDBJ whole genome shotgun (WGS) entry which is preliminary data.</text>
</comment>
<dbReference type="GO" id="GO:0005524">
    <property type="term" value="F:ATP binding"/>
    <property type="evidence" value="ECO:0007669"/>
    <property type="project" value="UniProtKB-UniRule"/>
</dbReference>
<dbReference type="InterPro" id="IPR011545">
    <property type="entry name" value="DEAD/DEAH_box_helicase_dom"/>
</dbReference>
<gene>
    <name evidence="9" type="ORF">Ctob_012217</name>
</gene>
<dbReference type="GO" id="GO:0003723">
    <property type="term" value="F:RNA binding"/>
    <property type="evidence" value="ECO:0007669"/>
    <property type="project" value="UniProtKB-UniRule"/>
</dbReference>
<keyword evidence="3 5" id="KW-0067">ATP-binding</keyword>
<accession>A0A0M0K3J2</accession>
<evidence type="ECO:0000256" key="3">
    <source>
        <dbReference type="ARBA" id="ARBA00022840"/>
    </source>
</evidence>
<dbReference type="Gene3D" id="3.40.50.300">
    <property type="entry name" value="P-loop containing nucleotide triphosphate hydrolases"/>
    <property type="match status" value="2"/>
</dbReference>